<reference evidence="2 3" key="1">
    <citation type="submission" date="2019-10" db="EMBL/GenBank/DDBJ databases">
        <title>New species of Slilvanegrellaceae.</title>
        <authorList>
            <person name="Pitt A."/>
            <person name="Hahn M.W."/>
        </authorList>
    </citation>
    <scope>NUCLEOTIDE SEQUENCE [LARGE SCALE GENOMIC DNA]</scope>
    <source>
        <strain evidence="2 3">SP-Ram-0.45-NSY-1</strain>
    </source>
</reference>
<dbReference type="PROSITE" id="PS51257">
    <property type="entry name" value="PROKAR_LIPOPROTEIN"/>
    <property type="match status" value="1"/>
</dbReference>
<organism evidence="2 3">
    <name type="scientific">Silvanigrella paludirubra</name>
    <dbReference type="NCBI Taxonomy" id="2499159"/>
    <lineage>
        <taxon>Bacteria</taxon>
        <taxon>Pseudomonadati</taxon>
        <taxon>Bdellovibrionota</taxon>
        <taxon>Oligoflexia</taxon>
        <taxon>Silvanigrellales</taxon>
        <taxon>Silvanigrellaceae</taxon>
        <taxon>Silvanigrella</taxon>
    </lineage>
</organism>
<dbReference type="RefSeq" id="WP_153421205.1">
    <property type="nucleotide sequence ID" value="NZ_WFLM01000005.1"/>
</dbReference>
<sequence length="646" mass="74681">MILNKYITKLFYKKPILCSFILLVSCGKANKNSNINSISESKEISTSNKNNNLKWELPELSQEEKENLISSVKTVFNDFYVNRLQKITDYNYDALKEANKLNIEMSSDELLKKTMSIFINIRDLHTDFEYPLPARCIIGGFPLNVDLSYDSNGKNEKLIISEKLTDKPDFEDEDDNLNYNDLQLNDEILSISNFGIEAFTPNEILVKNAINELGKYTRGSNIDAFKTRAIESFFSRNGAYMKTPEGRFTINVRKSDNSIKKYSFPWVIKKSDLDICDSSKNKKINFKNKSYFFKLKKSNKQEKFSSFYKLSKNKSNENISMKIVEHDNEKYGIIRLEMFIPSGEYDENNYLAVRQKIHEEVNMIRKFVLENNEILSGIIFDVRNNGGGYGSYPLLIANMFTHKFVKNMKVFPLVSQTNSDTFYNLEMSRFFAREETSDELPKPILDTYAEMIYFINNELTKELVKKRELLLKPADRFDGDENDSLPPNYSKKETEILKPIYTEKPIAVLTNSNCYSSCDDFTALFKDYKIARIFGETRHTGGGGANLIEWKDFLIPVVIDDIGTKSPLIPDGKPLPKGSEIRFAWNKVKRENNSKDEQYIEGIGVISDYINKPTSYDILNDDESIFNKIMDDMGNSKNPKKFYLNR</sequence>
<proteinExistence type="predicted"/>
<dbReference type="SUPFAM" id="SSF52096">
    <property type="entry name" value="ClpP/crotonase"/>
    <property type="match status" value="1"/>
</dbReference>
<evidence type="ECO:0000259" key="1">
    <source>
        <dbReference type="Pfam" id="PF03572"/>
    </source>
</evidence>
<protein>
    <recommendedName>
        <fullName evidence="1">Tail specific protease domain-containing protein</fullName>
    </recommendedName>
</protein>
<dbReference type="Gene3D" id="3.90.226.10">
    <property type="entry name" value="2-enoyl-CoA Hydratase, Chain A, domain 1"/>
    <property type="match status" value="1"/>
</dbReference>
<dbReference type="GO" id="GO:0006508">
    <property type="term" value="P:proteolysis"/>
    <property type="evidence" value="ECO:0007669"/>
    <property type="project" value="InterPro"/>
</dbReference>
<accession>A0A6N6VR68</accession>
<dbReference type="Pfam" id="PF03572">
    <property type="entry name" value="Peptidase_S41"/>
    <property type="match status" value="1"/>
</dbReference>
<evidence type="ECO:0000313" key="2">
    <source>
        <dbReference type="EMBL" id="KAB8036790.1"/>
    </source>
</evidence>
<comment type="caution">
    <text evidence="2">The sequence shown here is derived from an EMBL/GenBank/DDBJ whole genome shotgun (WGS) entry which is preliminary data.</text>
</comment>
<gene>
    <name evidence="2" type="ORF">GCL60_13175</name>
</gene>
<dbReference type="Proteomes" id="UP000437748">
    <property type="component" value="Unassembled WGS sequence"/>
</dbReference>
<dbReference type="InterPro" id="IPR005151">
    <property type="entry name" value="Tail-specific_protease"/>
</dbReference>
<dbReference type="AlphaFoldDB" id="A0A6N6VR68"/>
<feature type="domain" description="Tail specific protease" evidence="1">
    <location>
        <begin position="331"/>
        <end position="546"/>
    </location>
</feature>
<dbReference type="EMBL" id="WFLM01000005">
    <property type="protein sequence ID" value="KAB8036790.1"/>
    <property type="molecule type" value="Genomic_DNA"/>
</dbReference>
<name>A0A6N6VR68_9BACT</name>
<dbReference type="InterPro" id="IPR029045">
    <property type="entry name" value="ClpP/crotonase-like_dom_sf"/>
</dbReference>
<keyword evidence="3" id="KW-1185">Reference proteome</keyword>
<dbReference type="PANTHER" id="PTHR32060">
    <property type="entry name" value="TAIL-SPECIFIC PROTEASE"/>
    <property type="match status" value="1"/>
</dbReference>
<dbReference type="OrthoDB" id="5287531at2"/>
<dbReference type="PANTHER" id="PTHR32060:SF22">
    <property type="entry name" value="CARBOXYL-TERMINAL-PROCESSING PEPTIDASE 3, CHLOROPLASTIC"/>
    <property type="match status" value="1"/>
</dbReference>
<dbReference type="GO" id="GO:0004175">
    <property type="term" value="F:endopeptidase activity"/>
    <property type="evidence" value="ECO:0007669"/>
    <property type="project" value="TreeGrafter"/>
</dbReference>
<dbReference type="GO" id="GO:0008236">
    <property type="term" value="F:serine-type peptidase activity"/>
    <property type="evidence" value="ECO:0007669"/>
    <property type="project" value="InterPro"/>
</dbReference>
<evidence type="ECO:0000313" key="3">
    <source>
        <dbReference type="Proteomes" id="UP000437748"/>
    </source>
</evidence>